<dbReference type="EMBL" id="LYUB02000010">
    <property type="protein sequence ID" value="OVF07994.1"/>
    <property type="molecule type" value="Genomic_DNA"/>
</dbReference>
<dbReference type="Proteomes" id="UP000195602">
    <property type="component" value="Unassembled WGS sequence"/>
</dbReference>
<dbReference type="KEGG" id="clus:A9F13_10g01364"/>
<evidence type="ECO:0000313" key="2">
    <source>
        <dbReference type="EMBL" id="OVF07994.1"/>
    </source>
</evidence>
<dbReference type="Gene3D" id="1.25.40.10">
    <property type="entry name" value="Tetratricopeptide repeat domain"/>
    <property type="match status" value="3"/>
</dbReference>
<accession>A0AA91PYV3</accession>
<feature type="compositionally biased region" description="Basic and acidic residues" evidence="1">
    <location>
        <begin position="59"/>
        <end position="73"/>
    </location>
</feature>
<dbReference type="AlphaFoldDB" id="A0AA91PYV3"/>
<feature type="region of interest" description="Disordered" evidence="1">
    <location>
        <begin position="39"/>
        <end position="82"/>
    </location>
</feature>
<dbReference type="PANTHER" id="PTHR47939">
    <property type="entry name" value="MEMBRANE-ASSOCIATED SALT-INDUCIBLE PROTEIN-LIKE"/>
    <property type="match status" value="1"/>
</dbReference>
<gene>
    <name evidence="2" type="ORF">A9F13_10g01364</name>
</gene>
<organism evidence="2 3">
    <name type="scientific">Clavispora lusitaniae</name>
    <name type="common">Candida lusitaniae</name>
    <dbReference type="NCBI Taxonomy" id="36911"/>
    <lineage>
        <taxon>Eukaryota</taxon>
        <taxon>Fungi</taxon>
        <taxon>Dikarya</taxon>
        <taxon>Ascomycota</taxon>
        <taxon>Saccharomycotina</taxon>
        <taxon>Pichiomycetes</taxon>
        <taxon>Metschnikowiaceae</taxon>
        <taxon>Clavispora</taxon>
    </lineage>
</organism>
<comment type="caution">
    <text evidence="2">The sequence shown here is derived from an EMBL/GenBank/DDBJ whole genome shotgun (WGS) entry which is preliminary data.</text>
</comment>
<feature type="compositionally biased region" description="Polar residues" evidence="1">
    <location>
        <begin position="39"/>
        <end position="58"/>
    </location>
</feature>
<evidence type="ECO:0008006" key="4">
    <source>
        <dbReference type="Google" id="ProtNLM"/>
    </source>
</evidence>
<dbReference type="PANTHER" id="PTHR47939:SF5">
    <property type="entry name" value="PENTACOTRIPEPTIDE-REPEAT REGION OF PRORP DOMAIN-CONTAINING PROTEIN"/>
    <property type="match status" value="1"/>
</dbReference>
<sequence length="755" mass="85277">MLQSRVIGRSISRAAVQLARPAISAVGVRFNQVSSQSSAIKDESSSLNASVDVTGNRSNKTENDSGKRSDTQKKNGRKHIANRKLRDISAQVKSSVDSANVGEISEAIDILEEGISYLREIQEVERLPSELLYSVFQPITATLFDKITADGANLGSRSVSDVLTMLVEQGLAHNYHFMRTVEHVLRNSAGDESYSKVLQIWLQYLQYSKEVGVGRMNYMIQQPYLVYKERNFDSRDLKNLAFFAYVMHCLNANVEYNVKDAMKILQIQDSSRVPERFHVVSTIKRLGLQEPLKSDLSTFERKINELNTKSMDPNGALVTRRIEQAIQQNNPIMLNNLYEQMKASSVANDIQISEATLNRIMNAYIELHSFGDVIDIFRSFLQSSAKPSVATWDLVLKALGHPSNVNGMDAAEKKKMAENIEATINSMIASGIAMNARTLAIVVGCFANLGRFDLVDKYLKQYESVPIVHLTRNNILVGLVLNKDVAKAEKQLKDFAKEDPTYQPSTGVMNAFLSHYVSVGNNEAVEGIINYMRQNGIEEDVGTTTTFINYYFKMYRNKGKVPDVAGLLKELSNASMPINQFTVTSIVDGLAKDGVNLEAARSVFNYFSKENSRFKYNTGLLTTMIKAELDFGSLHNAEELFAIYITNLKNDTRAWNMMIAALLAKKEKIALEYYEKLLQQRPFNVKPNYFTYYYMLDHFVKTGNEKRIQWTLDEIAKADLQDMGNVLPRRIHSLRHKFNVSPALKEKISKRHNNL</sequence>
<protein>
    <recommendedName>
        <fullName evidence="4">Mitochondrial group I intron splicing factor CCM1</fullName>
    </recommendedName>
</protein>
<proteinExistence type="predicted"/>
<evidence type="ECO:0000256" key="1">
    <source>
        <dbReference type="SAM" id="MobiDB-lite"/>
    </source>
</evidence>
<evidence type="ECO:0000313" key="3">
    <source>
        <dbReference type="Proteomes" id="UP000195602"/>
    </source>
</evidence>
<name>A0AA91PYV3_CLALS</name>
<reference evidence="2 3" key="1">
    <citation type="submission" date="2017-04" db="EMBL/GenBank/DDBJ databases">
        <title>Draft genome of the yeast Clavispora lusitaniae type strain CBS 6936.</title>
        <authorList>
            <person name="Durrens P."/>
            <person name="Klopp C."/>
            <person name="Biteau N."/>
            <person name="Fitton-Ouhabi V."/>
            <person name="Dementhon K."/>
            <person name="Accoceberry I."/>
            <person name="Sherman D.J."/>
            <person name="Noel T."/>
        </authorList>
    </citation>
    <scope>NUCLEOTIDE SEQUENCE [LARGE SCALE GENOMIC DNA]</scope>
    <source>
        <strain evidence="2 3">CBS 6936</strain>
    </source>
</reference>
<dbReference type="InterPro" id="IPR050667">
    <property type="entry name" value="PPR-containing_protein"/>
</dbReference>
<dbReference type="InterPro" id="IPR011990">
    <property type="entry name" value="TPR-like_helical_dom_sf"/>
</dbReference>